<dbReference type="RefSeq" id="WP_121919328.1">
    <property type="nucleotide sequence ID" value="NZ_CP034145.1"/>
</dbReference>
<keyword evidence="1" id="KW-0812">Transmembrane</keyword>
<dbReference type="AlphaFoldDB" id="A0A3M0DUF5"/>
<evidence type="ECO:0000313" key="2">
    <source>
        <dbReference type="EMBL" id="AZH25794.1"/>
    </source>
</evidence>
<keyword evidence="1" id="KW-0472">Membrane</keyword>
<organism evidence="3 4">
    <name type="scientific">Haloplanus aerogenes</name>
    <dbReference type="NCBI Taxonomy" id="660522"/>
    <lineage>
        <taxon>Archaea</taxon>
        <taxon>Methanobacteriati</taxon>
        <taxon>Methanobacteriota</taxon>
        <taxon>Stenosarchaea group</taxon>
        <taxon>Halobacteria</taxon>
        <taxon>Halobacteriales</taxon>
        <taxon>Haloferacaceae</taxon>
        <taxon>Haloplanus</taxon>
    </lineage>
</organism>
<dbReference type="GeneID" id="38471734"/>
<dbReference type="Proteomes" id="UP000282007">
    <property type="component" value="Chromosome"/>
</dbReference>
<evidence type="ECO:0000313" key="3">
    <source>
        <dbReference type="EMBL" id="RMB25532.1"/>
    </source>
</evidence>
<evidence type="ECO:0000256" key="1">
    <source>
        <dbReference type="SAM" id="Phobius"/>
    </source>
</evidence>
<dbReference type="EMBL" id="REFS01000001">
    <property type="protein sequence ID" value="RMB25532.1"/>
    <property type="molecule type" value="Genomic_DNA"/>
</dbReference>
<reference evidence="3" key="3">
    <citation type="submission" date="2018-10" db="EMBL/GenBank/DDBJ databases">
        <authorList>
            <person name="Whitman W."/>
            <person name="Huntemann M."/>
            <person name="Clum A."/>
            <person name="Pillay M."/>
            <person name="Palaniappan K."/>
            <person name="Varghese N."/>
            <person name="Mikhailova N."/>
            <person name="Stamatis D."/>
            <person name="Reddy T."/>
            <person name="Daum C."/>
            <person name="Shapiro N."/>
            <person name="Ivanova N."/>
            <person name="Kyrpides N."/>
            <person name="Woyke T."/>
        </authorList>
    </citation>
    <scope>NUCLEOTIDE SEQUENCE</scope>
    <source>
        <strain evidence="3">CGMCC 1.10124</strain>
    </source>
</reference>
<dbReference type="EMBL" id="CP034145">
    <property type="protein sequence ID" value="AZH25794.1"/>
    <property type="molecule type" value="Genomic_DNA"/>
</dbReference>
<keyword evidence="5" id="KW-1185">Reference proteome</keyword>
<protein>
    <submittedName>
        <fullName evidence="3">Uncharacterized protein</fullName>
    </submittedName>
</protein>
<evidence type="ECO:0000313" key="4">
    <source>
        <dbReference type="Proteomes" id="UP000277326"/>
    </source>
</evidence>
<proteinExistence type="predicted"/>
<dbReference type="OrthoDB" id="385761at2157"/>
<evidence type="ECO:0000313" key="5">
    <source>
        <dbReference type="Proteomes" id="UP000282007"/>
    </source>
</evidence>
<reference evidence="3 4" key="1">
    <citation type="journal article" date="2015" name="Stand. Genomic Sci.">
        <title>Genomic Encyclopedia of Bacterial and Archaeal Type Strains, Phase III: the genomes of soil and plant-associated and newly described type strains.</title>
        <authorList>
            <person name="Whitman W.B."/>
            <person name="Woyke T."/>
            <person name="Klenk H.P."/>
            <person name="Zhou Y."/>
            <person name="Lilburn T.G."/>
            <person name="Beck B.J."/>
            <person name="De Vos P."/>
            <person name="Vandamme P."/>
            <person name="Eisen J.A."/>
            <person name="Garrity G."/>
            <person name="Hugenholtz P."/>
            <person name="Kyrpides N.C."/>
        </authorList>
    </citation>
    <scope>NUCLEOTIDE SEQUENCE [LARGE SCALE GENOMIC DNA]</scope>
    <source>
        <strain evidence="3 4">CGMCC 1.10124</strain>
    </source>
</reference>
<accession>A0A3M0DUF5</accession>
<sequence length="128" mass="13367">MIGRRRLQLYGGLLVAIITLALAVDSAVRDGYLEVFGWVVASWGSYLVAHHGATGRFVDEPGTGDAPAVPQSLPRRAILVAAILGMVVAFPLGIFALANDSFGVLLTAATLFVGAYVAGHHLLTGQPL</sequence>
<keyword evidence="1" id="KW-1133">Transmembrane helix</keyword>
<dbReference type="KEGG" id="haer:DU502_10570"/>
<gene>
    <name evidence="3" type="ORF">ATH50_0629</name>
    <name evidence="2" type="ORF">DU502_10570</name>
</gene>
<feature type="transmembrane region" description="Helical" evidence="1">
    <location>
        <begin position="104"/>
        <end position="123"/>
    </location>
</feature>
<name>A0A3M0DUF5_9EURY</name>
<reference evidence="2 5" key="2">
    <citation type="submission" date="2018-07" db="EMBL/GenBank/DDBJ databases">
        <title>Genome sequences of Haloplanus aerogenes JCM 16430T.</title>
        <authorList>
            <person name="Kim Y.B."/>
            <person name="Roh S.W."/>
        </authorList>
    </citation>
    <scope>NUCLEOTIDE SEQUENCE [LARGE SCALE GENOMIC DNA]</scope>
    <source>
        <strain evidence="2 5">JCM 16430</strain>
    </source>
</reference>
<dbReference type="Proteomes" id="UP000277326">
    <property type="component" value="Unassembled WGS sequence"/>
</dbReference>
<feature type="transmembrane region" description="Helical" evidence="1">
    <location>
        <begin position="77"/>
        <end position="97"/>
    </location>
</feature>